<dbReference type="InterPro" id="IPR024078">
    <property type="entry name" value="LmbE-like_dom_sf"/>
</dbReference>
<dbReference type="PROSITE" id="PS50231">
    <property type="entry name" value="RICIN_B_LECTIN"/>
    <property type="match status" value="1"/>
</dbReference>
<evidence type="ECO:0000313" key="5">
    <source>
        <dbReference type="EMBL" id="GGZ13928.1"/>
    </source>
</evidence>
<dbReference type="Gene3D" id="3.40.50.10320">
    <property type="entry name" value="LmbE-like"/>
    <property type="match status" value="1"/>
</dbReference>
<dbReference type="RefSeq" id="WP_190120932.1">
    <property type="nucleotide sequence ID" value="NZ_BMWG01000001.1"/>
</dbReference>
<dbReference type="PANTHER" id="PTHR12993:SF26">
    <property type="entry name" value="1D-MYO-INOSITOL 2-ACETAMIDO-2-DEOXY-ALPHA-D-GLUCOPYRANOSIDE DEACETYLASE"/>
    <property type="match status" value="1"/>
</dbReference>
<dbReference type="Gene3D" id="2.80.10.50">
    <property type="match status" value="1"/>
</dbReference>
<reference evidence="5" key="2">
    <citation type="submission" date="2020-09" db="EMBL/GenBank/DDBJ databases">
        <authorList>
            <person name="Sun Q."/>
            <person name="Ohkuma M."/>
        </authorList>
    </citation>
    <scope>NUCLEOTIDE SEQUENCE</scope>
    <source>
        <strain evidence="5">JCM 4988</strain>
    </source>
</reference>
<evidence type="ECO:0000313" key="6">
    <source>
        <dbReference type="Proteomes" id="UP000630936"/>
    </source>
</evidence>
<feature type="region of interest" description="Disordered" evidence="2">
    <location>
        <begin position="320"/>
        <end position="345"/>
    </location>
</feature>
<evidence type="ECO:0000256" key="2">
    <source>
        <dbReference type="SAM" id="MobiDB-lite"/>
    </source>
</evidence>
<gene>
    <name evidence="5" type="ORF">GCM10010387_02490</name>
</gene>
<dbReference type="GO" id="GO:0016811">
    <property type="term" value="F:hydrolase activity, acting on carbon-nitrogen (but not peptide) bonds, in linear amides"/>
    <property type="evidence" value="ECO:0007669"/>
    <property type="project" value="TreeGrafter"/>
</dbReference>
<dbReference type="EMBL" id="BMWG01000001">
    <property type="protein sequence ID" value="GGZ13928.1"/>
    <property type="molecule type" value="Genomic_DNA"/>
</dbReference>
<sequence>MAKAGGSGRLSRCAAALAALLLCAVTGASCAPAGSPPPPVGSGEPPASRAAAFPKDPPGCRRTLVGVAHPDDDLFFVNPEIERTVRAGCALTTVYLTAGDDGERNPLEARNYAENRANGVRKAYAEMAGGADRWTPADVVTGGRVVQSFTLAGRPPGAEVRLIFMRLHDGMPEGRQKDSMLRLFTGDRREISLFQRGEGYDEKALLTTLTSLIRLSGARRVLTLDHDNASFAFGLDGRVDHADHGIAARYLRKAAYRAGVEPTAYLAYTMTPLPVNLSPARRAEKERIARWYDAERQCPRTRVCVDESLYTKPLPHDHAEWSRRQYEQRHRDPRPGEVMGDIGRTTAFTGRNPEQCLGVRGSAPQSWSVGIAGCDGTGAQRWGFGGDGSIRPRAHGAYCLTAVRSGPVLLRCEESRTDQKWRREPWHGDTWKRSAWRIAGAQGRCLHQEDRTFPRVNQDRYRSPRLGLAPCGTAPDPELYWRIGG</sequence>
<dbReference type="GO" id="GO:0016137">
    <property type="term" value="P:glycoside metabolic process"/>
    <property type="evidence" value="ECO:0007669"/>
    <property type="project" value="UniProtKB-ARBA"/>
</dbReference>
<dbReference type="SUPFAM" id="SSF50370">
    <property type="entry name" value="Ricin B-like lectins"/>
    <property type="match status" value="1"/>
</dbReference>
<proteinExistence type="predicted"/>
<dbReference type="InterPro" id="IPR000772">
    <property type="entry name" value="Ricin_B_lectin"/>
</dbReference>
<reference evidence="5" key="1">
    <citation type="journal article" date="2014" name="Int. J. Syst. Evol. Microbiol.">
        <title>Complete genome sequence of Corynebacterium casei LMG S-19264T (=DSM 44701T), isolated from a smear-ripened cheese.</title>
        <authorList>
            <consortium name="US DOE Joint Genome Institute (JGI-PGF)"/>
            <person name="Walter F."/>
            <person name="Albersmeier A."/>
            <person name="Kalinowski J."/>
            <person name="Ruckert C."/>
        </authorList>
    </citation>
    <scope>NUCLEOTIDE SEQUENCE</scope>
    <source>
        <strain evidence="5">JCM 4988</strain>
    </source>
</reference>
<feature type="chain" id="PRO_5038929818" evidence="3">
    <location>
        <begin position="31"/>
        <end position="485"/>
    </location>
</feature>
<dbReference type="PROSITE" id="PS51257">
    <property type="entry name" value="PROKAR_LIPOPROTEIN"/>
    <property type="match status" value="1"/>
</dbReference>
<feature type="region of interest" description="Disordered" evidence="2">
    <location>
        <begin position="33"/>
        <end position="55"/>
    </location>
</feature>
<dbReference type="AlphaFoldDB" id="A0A918UJA3"/>
<keyword evidence="3" id="KW-0732">Signal</keyword>
<comment type="caution">
    <text evidence="5">The sequence shown here is derived from an EMBL/GenBank/DDBJ whole genome shotgun (WGS) entry which is preliminary data.</text>
</comment>
<accession>A0A918UJA3</accession>
<protein>
    <submittedName>
        <fullName evidence="5">Lipoprotein</fullName>
    </submittedName>
</protein>
<dbReference type="PANTHER" id="PTHR12993">
    <property type="entry name" value="N-ACETYLGLUCOSAMINYL-PHOSPHATIDYLINOSITOL DE-N-ACETYLASE-RELATED"/>
    <property type="match status" value="1"/>
</dbReference>
<dbReference type="InterPro" id="IPR035992">
    <property type="entry name" value="Ricin_B-like_lectins"/>
</dbReference>
<evidence type="ECO:0000256" key="3">
    <source>
        <dbReference type="SAM" id="SignalP"/>
    </source>
</evidence>
<evidence type="ECO:0000256" key="1">
    <source>
        <dbReference type="ARBA" id="ARBA00022833"/>
    </source>
</evidence>
<dbReference type="SUPFAM" id="SSF102588">
    <property type="entry name" value="LmbE-like"/>
    <property type="match status" value="1"/>
</dbReference>
<dbReference type="Pfam" id="PF00652">
    <property type="entry name" value="Ricin_B_lectin"/>
    <property type="match status" value="1"/>
</dbReference>
<keyword evidence="6" id="KW-1185">Reference proteome</keyword>
<evidence type="ECO:0000259" key="4">
    <source>
        <dbReference type="Pfam" id="PF00652"/>
    </source>
</evidence>
<keyword evidence="5" id="KW-0449">Lipoprotein</keyword>
<dbReference type="InterPro" id="IPR003737">
    <property type="entry name" value="GlcNAc_PI_deacetylase-related"/>
</dbReference>
<dbReference type="Proteomes" id="UP000630936">
    <property type="component" value="Unassembled WGS sequence"/>
</dbReference>
<feature type="signal peptide" evidence="3">
    <location>
        <begin position="1"/>
        <end position="30"/>
    </location>
</feature>
<feature type="domain" description="Ricin B lectin" evidence="4">
    <location>
        <begin position="345"/>
        <end position="424"/>
    </location>
</feature>
<keyword evidence="1" id="KW-0862">Zinc</keyword>
<dbReference type="Pfam" id="PF02585">
    <property type="entry name" value="PIG-L"/>
    <property type="match status" value="1"/>
</dbReference>
<organism evidence="5 6">
    <name type="scientific">Streptomyces inusitatus</name>
    <dbReference type="NCBI Taxonomy" id="68221"/>
    <lineage>
        <taxon>Bacteria</taxon>
        <taxon>Bacillati</taxon>
        <taxon>Actinomycetota</taxon>
        <taxon>Actinomycetes</taxon>
        <taxon>Kitasatosporales</taxon>
        <taxon>Streptomycetaceae</taxon>
        <taxon>Streptomyces</taxon>
    </lineage>
</organism>
<feature type="compositionally biased region" description="Basic and acidic residues" evidence="2">
    <location>
        <begin position="320"/>
        <end position="335"/>
    </location>
</feature>
<name>A0A918UJA3_9ACTN</name>